<comment type="similarity">
    <text evidence="2">Belongs to the replication factor A protein 3 family.</text>
</comment>
<dbReference type="PANTHER" id="PTHR15114">
    <property type="entry name" value="REPLICATION PROTEIN A3"/>
    <property type="match status" value="1"/>
</dbReference>
<evidence type="ECO:0000256" key="3">
    <source>
        <dbReference type="ARBA" id="ARBA00023242"/>
    </source>
</evidence>
<proteinExistence type="inferred from homology"/>
<gene>
    <name evidence="4" type="ORF">N7456_003820</name>
</gene>
<dbReference type="SUPFAM" id="SSF50249">
    <property type="entry name" value="Nucleic acid-binding proteins"/>
    <property type="match status" value="1"/>
</dbReference>
<dbReference type="PANTHER" id="PTHR15114:SF1">
    <property type="entry name" value="REPLICATION PROTEIN A 14 KDA SUBUNIT"/>
    <property type="match status" value="1"/>
</dbReference>
<dbReference type="OrthoDB" id="188186at2759"/>
<keyword evidence="5" id="KW-1185">Reference proteome</keyword>
<dbReference type="FunFam" id="2.40.50.140:FF:000271">
    <property type="entry name" value="Similar to ssDNA binding protein Ssb3"/>
    <property type="match status" value="1"/>
</dbReference>
<reference evidence="4" key="1">
    <citation type="submission" date="2022-11" db="EMBL/GenBank/DDBJ databases">
        <authorList>
            <person name="Petersen C."/>
        </authorList>
    </citation>
    <scope>NUCLEOTIDE SEQUENCE</scope>
    <source>
        <strain evidence="4">IBT 30069</strain>
    </source>
</reference>
<dbReference type="AlphaFoldDB" id="A0A9W9KHY3"/>
<evidence type="ECO:0000256" key="1">
    <source>
        <dbReference type="ARBA" id="ARBA00004123"/>
    </source>
</evidence>
<comment type="caution">
    <text evidence="4">The sequence shown here is derived from an EMBL/GenBank/DDBJ whole genome shotgun (WGS) entry which is preliminary data.</text>
</comment>
<dbReference type="GO" id="GO:0005662">
    <property type="term" value="C:DNA replication factor A complex"/>
    <property type="evidence" value="ECO:0007669"/>
    <property type="project" value="TreeGrafter"/>
</dbReference>
<dbReference type="GO" id="GO:0003684">
    <property type="term" value="F:damaged DNA binding"/>
    <property type="evidence" value="ECO:0007669"/>
    <property type="project" value="TreeGrafter"/>
</dbReference>
<comment type="subcellular location">
    <subcellularLocation>
        <location evidence="1">Nucleus</location>
    </subcellularLocation>
</comment>
<dbReference type="Proteomes" id="UP001149165">
    <property type="component" value="Unassembled WGS sequence"/>
</dbReference>
<dbReference type="GO" id="GO:0006260">
    <property type="term" value="P:DNA replication"/>
    <property type="evidence" value="ECO:0007669"/>
    <property type="project" value="InterPro"/>
</dbReference>
<keyword evidence="3" id="KW-0539">Nucleus</keyword>
<dbReference type="Gene3D" id="2.40.50.140">
    <property type="entry name" value="Nucleic acid-binding proteins"/>
    <property type="match status" value="1"/>
</dbReference>
<dbReference type="GO" id="GO:0000724">
    <property type="term" value="P:double-strand break repair via homologous recombination"/>
    <property type="evidence" value="ECO:0007669"/>
    <property type="project" value="TreeGrafter"/>
</dbReference>
<dbReference type="GO" id="GO:0003697">
    <property type="term" value="F:single-stranded DNA binding"/>
    <property type="evidence" value="ECO:0007669"/>
    <property type="project" value="TreeGrafter"/>
</dbReference>
<dbReference type="GO" id="GO:0006284">
    <property type="term" value="P:base-excision repair"/>
    <property type="evidence" value="ECO:0007669"/>
    <property type="project" value="TreeGrafter"/>
</dbReference>
<evidence type="ECO:0000256" key="2">
    <source>
        <dbReference type="ARBA" id="ARBA00009761"/>
    </source>
</evidence>
<name>A0A9W9KHY3_9EURO</name>
<dbReference type="Pfam" id="PF08661">
    <property type="entry name" value="Rep_fac-A_3"/>
    <property type="match status" value="1"/>
</dbReference>
<dbReference type="InterPro" id="IPR013970">
    <property type="entry name" value="Rfa2"/>
</dbReference>
<dbReference type="GO" id="GO:0035861">
    <property type="term" value="C:site of double-strand break"/>
    <property type="evidence" value="ECO:0007669"/>
    <property type="project" value="TreeGrafter"/>
</dbReference>
<protein>
    <submittedName>
        <fullName evidence="4">Replication factor A protein 3</fullName>
    </submittedName>
</protein>
<dbReference type="EMBL" id="JAPQKH010000003">
    <property type="protein sequence ID" value="KAJ5107145.1"/>
    <property type="molecule type" value="Genomic_DNA"/>
</dbReference>
<dbReference type="GO" id="GO:0006289">
    <property type="term" value="P:nucleotide-excision repair"/>
    <property type="evidence" value="ECO:0007669"/>
    <property type="project" value="TreeGrafter"/>
</dbReference>
<dbReference type="InterPro" id="IPR012340">
    <property type="entry name" value="NA-bd_OB-fold"/>
</dbReference>
<evidence type="ECO:0000313" key="5">
    <source>
        <dbReference type="Proteomes" id="UP001149165"/>
    </source>
</evidence>
<organism evidence="4 5">
    <name type="scientific">Penicillium angulare</name>
    <dbReference type="NCBI Taxonomy" id="116970"/>
    <lineage>
        <taxon>Eukaryota</taxon>
        <taxon>Fungi</taxon>
        <taxon>Dikarya</taxon>
        <taxon>Ascomycota</taxon>
        <taxon>Pezizomycotina</taxon>
        <taxon>Eurotiomycetes</taxon>
        <taxon>Eurotiomycetidae</taxon>
        <taxon>Eurotiales</taxon>
        <taxon>Aspergillaceae</taxon>
        <taxon>Penicillium</taxon>
    </lineage>
</organism>
<evidence type="ECO:0000313" key="4">
    <source>
        <dbReference type="EMBL" id="KAJ5107145.1"/>
    </source>
</evidence>
<accession>A0A9W9KHY3</accession>
<reference evidence="4" key="2">
    <citation type="journal article" date="2023" name="IMA Fungus">
        <title>Comparative genomic study of the Penicillium genus elucidates a diverse pangenome and 15 lateral gene transfer events.</title>
        <authorList>
            <person name="Petersen C."/>
            <person name="Sorensen T."/>
            <person name="Nielsen M.R."/>
            <person name="Sondergaard T.E."/>
            <person name="Sorensen J.L."/>
            <person name="Fitzpatrick D.A."/>
            <person name="Frisvad J.C."/>
            <person name="Nielsen K.L."/>
        </authorList>
    </citation>
    <scope>NUCLEOTIDE SEQUENCE</scope>
    <source>
        <strain evidence="4">IBT 30069</strain>
    </source>
</reference>
<dbReference type="GO" id="GO:0006298">
    <property type="term" value="P:mismatch repair"/>
    <property type="evidence" value="ECO:0007669"/>
    <property type="project" value="TreeGrafter"/>
</dbReference>
<sequence>MSMQSPRVLPQHLANFQQNAAKTPHTVRILGTVSELQGETAKVACGTHGEVTIILTPDDHLQMGKLVEVVGKVVNVEGGQLGLRVLGTSDWGNPADCDYKIWENLVDATHRIKTIFYDAPAN</sequence>